<evidence type="ECO:0000313" key="6">
    <source>
        <dbReference type="Proteomes" id="UP000315353"/>
    </source>
</evidence>
<dbReference type="NCBIfam" id="TIGR00732">
    <property type="entry name" value="dprA"/>
    <property type="match status" value="1"/>
</dbReference>
<reference evidence="3 5" key="1">
    <citation type="submission" date="2014-08" db="EMBL/GenBank/DDBJ databases">
        <title>Complete genome sequence of Corynebacterium flavescens OJ8(T)(=DSM 20296(T)), isolated from cheese.</title>
        <authorList>
            <person name="Ruckert C."/>
            <person name="Albersmeier A."/>
            <person name="Winkler A."/>
            <person name="Kalinowski J."/>
        </authorList>
    </citation>
    <scope>NUCLEOTIDE SEQUENCE [LARGE SCALE GENOMIC DNA]</scope>
    <source>
        <strain evidence="3 5">OJ8</strain>
    </source>
</reference>
<evidence type="ECO:0000313" key="3">
    <source>
        <dbReference type="EMBL" id="APT87096.1"/>
    </source>
</evidence>
<dbReference type="SUPFAM" id="SSF102405">
    <property type="entry name" value="MCP/YpsA-like"/>
    <property type="match status" value="1"/>
</dbReference>
<accession>A0A1L7CML4</accession>
<sequence length="395" mass="41863">MSELNLSTPAHVWAYLNRVVEGPSHTLSALLAQYPAEEIAHGIYNAADWLGPLAALTASRRDWLRQEVDLAAAERVGARIISSDSPEWPLQQFSQAFGFYRSGQSSAPATFDDQAASPHSLWVRGGNLAVELSQALALVGTRAISRYGWDATRLIAGGLAARQWTIVSGGALGVDTAAHSAAIEQGGRTVAVAACGIDRSYPARNQGLFDKIAHNGCVVSEFAPGTVPKRHRFLTRNRLVAAMSEGVVVVEAGFRSGALNTLNWAEALGKVAMAVPGPVTTAGSLGAHLRIQEGRAQLVTSADEIRALVGKAGSLDPGGQYELDYAPSPLQRLSRNELRVFDSTPLEDADTAASAEEIAGEARLSVALTIHLLVTLEKAGLVARAGTQWRRAGNY</sequence>
<dbReference type="STRING" id="28028.CFLV_07765"/>
<dbReference type="Gene3D" id="3.40.50.450">
    <property type="match status" value="1"/>
</dbReference>
<keyword evidence="5" id="KW-1185">Reference proteome</keyword>
<feature type="domain" description="Smf/DprA SLOG" evidence="2">
    <location>
        <begin position="106"/>
        <end position="307"/>
    </location>
</feature>
<organism evidence="3 5">
    <name type="scientific">Corynebacterium flavescens</name>
    <dbReference type="NCBI Taxonomy" id="28028"/>
    <lineage>
        <taxon>Bacteria</taxon>
        <taxon>Bacillati</taxon>
        <taxon>Actinomycetota</taxon>
        <taxon>Actinomycetes</taxon>
        <taxon>Mycobacteriales</taxon>
        <taxon>Corynebacteriaceae</taxon>
        <taxon>Corynebacterium</taxon>
    </lineage>
</organism>
<proteinExistence type="inferred from homology"/>
<dbReference type="InterPro" id="IPR003488">
    <property type="entry name" value="DprA"/>
</dbReference>
<dbReference type="PANTHER" id="PTHR43022">
    <property type="entry name" value="PROTEIN SMF"/>
    <property type="match status" value="1"/>
</dbReference>
<dbReference type="EMBL" id="CP009246">
    <property type="protein sequence ID" value="APT87096.1"/>
    <property type="molecule type" value="Genomic_DNA"/>
</dbReference>
<dbReference type="GO" id="GO:0003677">
    <property type="term" value="F:DNA binding"/>
    <property type="evidence" value="ECO:0007669"/>
    <property type="project" value="UniProtKB-KW"/>
</dbReference>
<dbReference type="KEGG" id="cfc:CFLV_07765"/>
<dbReference type="Proteomes" id="UP000185479">
    <property type="component" value="Chromosome"/>
</dbReference>
<reference evidence="4 6" key="2">
    <citation type="submission" date="2019-06" db="EMBL/GenBank/DDBJ databases">
        <title>Whole genome shotgun sequence of Corynebacterium flavescens NBRC 14136.</title>
        <authorList>
            <person name="Hosoyama A."/>
            <person name="Uohara A."/>
            <person name="Ohji S."/>
            <person name="Ichikawa N."/>
        </authorList>
    </citation>
    <scope>NUCLEOTIDE SEQUENCE [LARGE SCALE GENOMIC DNA]</scope>
    <source>
        <strain evidence="4 6">NBRC 14136</strain>
    </source>
</reference>
<dbReference type="Proteomes" id="UP000315353">
    <property type="component" value="Unassembled WGS sequence"/>
</dbReference>
<dbReference type="PANTHER" id="PTHR43022:SF1">
    <property type="entry name" value="PROTEIN SMF"/>
    <property type="match status" value="1"/>
</dbReference>
<gene>
    <name evidence="4" type="ORF">CFL01nite_17410</name>
    <name evidence="3" type="ORF">CFLV_07765</name>
</gene>
<protein>
    <submittedName>
        <fullName evidence="4">DNA processing protein DprA</fullName>
    </submittedName>
    <submittedName>
        <fullName evidence="3">DNA-binding protein</fullName>
    </submittedName>
</protein>
<comment type="similarity">
    <text evidence="1">Belongs to the DprA/Smf family.</text>
</comment>
<evidence type="ECO:0000259" key="2">
    <source>
        <dbReference type="Pfam" id="PF02481"/>
    </source>
</evidence>
<dbReference type="Pfam" id="PF02481">
    <property type="entry name" value="DNA_processg_A"/>
    <property type="match status" value="1"/>
</dbReference>
<dbReference type="GeneID" id="82880611"/>
<dbReference type="EMBL" id="BJNB01000028">
    <property type="protein sequence ID" value="GEB98246.1"/>
    <property type="molecule type" value="Genomic_DNA"/>
</dbReference>
<dbReference type="RefSeq" id="WP_075730034.1">
    <property type="nucleotide sequence ID" value="NZ_BJNB01000028.1"/>
</dbReference>
<evidence type="ECO:0000313" key="4">
    <source>
        <dbReference type="EMBL" id="GEB98246.1"/>
    </source>
</evidence>
<dbReference type="GO" id="GO:0009294">
    <property type="term" value="P:DNA-mediated transformation"/>
    <property type="evidence" value="ECO:0007669"/>
    <property type="project" value="InterPro"/>
</dbReference>
<evidence type="ECO:0000313" key="5">
    <source>
        <dbReference type="Proteomes" id="UP000185479"/>
    </source>
</evidence>
<evidence type="ECO:0000256" key="1">
    <source>
        <dbReference type="ARBA" id="ARBA00006525"/>
    </source>
</evidence>
<dbReference type="OrthoDB" id="9785707at2"/>
<dbReference type="AlphaFoldDB" id="A0A1L7CML4"/>
<name>A0A1L7CML4_CORFL</name>
<keyword evidence="3" id="KW-0238">DNA-binding</keyword>
<dbReference type="InterPro" id="IPR057666">
    <property type="entry name" value="DrpA_SLOG"/>
</dbReference>